<accession>A0A543CIN5</accession>
<proteinExistence type="predicted"/>
<dbReference type="AlphaFoldDB" id="A0A543CIN5"/>
<keyword evidence="2" id="KW-1185">Reference proteome</keyword>
<name>A0A543CIN5_9ACTN</name>
<protein>
    <submittedName>
        <fullName evidence="1">Uncharacterized protein</fullName>
    </submittedName>
</protein>
<dbReference type="EMBL" id="VFOZ01000001">
    <property type="protein sequence ID" value="TQL96953.1"/>
    <property type="molecule type" value="Genomic_DNA"/>
</dbReference>
<dbReference type="RefSeq" id="WP_141955743.1">
    <property type="nucleotide sequence ID" value="NZ_VFOZ01000001.1"/>
</dbReference>
<dbReference type="Proteomes" id="UP000316096">
    <property type="component" value="Unassembled WGS sequence"/>
</dbReference>
<gene>
    <name evidence="1" type="ORF">FB559_2506</name>
</gene>
<reference evidence="1 2" key="1">
    <citation type="submission" date="2019-06" db="EMBL/GenBank/DDBJ databases">
        <title>Sequencing the genomes of 1000 actinobacteria strains.</title>
        <authorList>
            <person name="Klenk H.-P."/>
        </authorList>
    </citation>
    <scope>NUCLEOTIDE SEQUENCE [LARGE SCALE GENOMIC DNA]</scope>
    <source>
        <strain evidence="1 2">DSM 102200</strain>
    </source>
</reference>
<sequence length="59" mass="6511">MSKVAERAVSRTHADFFRRLPNVAWAGGVPWRLIMYSTWEAAAVRHGSDNVAAGSRLAL</sequence>
<organism evidence="1 2">
    <name type="scientific">Actinoallomurus bryophytorum</name>
    <dbReference type="NCBI Taxonomy" id="1490222"/>
    <lineage>
        <taxon>Bacteria</taxon>
        <taxon>Bacillati</taxon>
        <taxon>Actinomycetota</taxon>
        <taxon>Actinomycetes</taxon>
        <taxon>Streptosporangiales</taxon>
        <taxon>Thermomonosporaceae</taxon>
        <taxon>Actinoallomurus</taxon>
    </lineage>
</organism>
<evidence type="ECO:0000313" key="2">
    <source>
        <dbReference type="Proteomes" id="UP000316096"/>
    </source>
</evidence>
<evidence type="ECO:0000313" key="1">
    <source>
        <dbReference type="EMBL" id="TQL96953.1"/>
    </source>
</evidence>
<comment type="caution">
    <text evidence="1">The sequence shown here is derived from an EMBL/GenBank/DDBJ whole genome shotgun (WGS) entry which is preliminary data.</text>
</comment>